<sequence length="77" mass="8936">MKNNRSRSSTSEHSQQWRLDMRSDELSGVNFIQSSDVSVKFIDDEYAKNEIVVVSLSLPLKRNTAISGDKEYTYRNY</sequence>
<reference evidence="1" key="1">
    <citation type="submission" date="2021-08" db="EMBL/GenBank/DDBJ databases">
        <authorList>
            <person name="Misof B."/>
            <person name="Oliver O."/>
            <person name="Podsiadlowski L."/>
            <person name="Donath A."/>
            <person name="Peters R."/>
            <person name="Mayer C."/>
            <person name="Rust J."/>
            <person name="Gunkel S."/>
            <person name="Lesny P."/>
            <person name="Martin S."/>
            <person name="Oeyen J.P."/>
            <person name="Petersen M."/>
            <person name="Panagiotis P."/>
            <person name="Wilbrandt J."/>
            <person name="Tanja T."/>
        </authorList>
    </citation>
    <scope>NUCLEOTIDE SEQUENCE</scope>
    <source>
        <strain evidence="1">GBR_01_08_01A</strain>
        <tissue evidence="1">Thorax + abdomen</tissue>
    </source>
</reference>
<accession>A0AAD9VI71</accession>
<protein>
    <submittedName>
        <fullName evidence="1">Uncharacterized protein</fullName>
    </submittedName>
</protein>
<name>A0AAD9VI71_9HYME</name>
<keyword evidence="2" id="KW-1185">Reference proteome</keyword>
<organism evidence="1 2">
    <name type="scientific">Odynerus spinipes</name>
    <dbReference type="NCBI Taxonomy" id="1348599"/>
    <lineage>
        <taxon>Eukaryota</taxon>
        <taxon>Metazoa</taxon>
        <taxon>Ecdysozoa</taxon>
        <taxon>Arthropoda</taxon>
        <taxon>Hexapoda</taxon>
        <taxon>Insecta</taxon>
        <taxon>Pterygota</taxon>
        <taxon>Neoptera</taxon>
        <taxon>Endopterygota</taxon>
        <taxon>Hymenoptera</taxon>
        <taxon>Apocrita</taxon>
        <taxon>Aculeata</taxon>
        <taxon>Vespoidea</taxon>
        <taxon>Vespidae</taxon>
        <taxon>Eumeninae</taxon>
        <taxon>Odynerus</taxon>
    </lineage>
</organism>
<reference evidence="1" key="2">
    <citation type="journal article" date="2023" name="Commun. Biol.">
        <title>Intrasexual cuticular hydrocarbon dimorphism in a wasp sheds light on hydrocarbon biosynthesis genes in Hymenoptera.</title>
        <authorList>
            <person name="Moris V.C."/>
            <person name="Podsiadlowski L."/>
            <person name="Martin S."/>
            <person name="Oeyen J.P."/>
            <person name="Donath A."/>
            <person name="Petersen M."/>
            <person name="Wilbrandt J."/>
            <person name="Misof B."/>
            <person name="Liedtke D."/>
            <person name="Thamm M."/>
            <person name="Scheiner R."/>
            <person name="Schmitt T."/>
            <person name="Niehuis O."/>
        </authorList>
    </citation>
    <scope>NUCLEOTIDE SEQUENCE</scope>
    <source>
        <strain evidence="1">GBR_01_08_01A</strain>
    </source>
</reference>
<comment type="caution">
    <text evidence="1">The sequence shown here is derived from an EMBL/GenBank/DDBJ whole genome shotgun (WGS) entry which is preliminary data.</text>
</comment>
<dbReference type="EMBL" id="JAIFRP010004413">
    <property type="protein sequence ID" value="KAK2575494.1"/>
    <property type="molecule type" value="Genomic_DNA"/>
</dbReference>
<evidence type="ECO:0000313" key="1">
    <source>
        <dbReference type="EMBL" id="KAK2575494.1"/>
    </source>
</evidence>
<dbReference type="Proteomes" id="UP001258017">
    <property type="component" value="Unassembled WGS sequence"/>
</dbReference>
<proteinExistence type="predicted"/>
<gene>
    <name evidence="1" type="ORF">KPH14_011219</name>
</gene>
<evidence type="ECO:0000313" key="2">
    <source>
        <dbReference type="Proteomes" id="UP001258017"/>
    </source>
</evidence>
<dbReference type="AlphaFoldDB" id="A0AAD9VI71"/>